<name>A0A2U9BXT6_SCOMX</name>
<dbReference type="AlphaFoldDB" id="A0A2U9BXT6"/>
<dbReference type="Proteomes" id="UP000246464">
    <property type="component" value="Chromosome 11"/>
</dbReference>
<evidence type="ECO:0000256" key="1">
    <source>
        <dbReference type="SAM" id="MobiDB-lite"/>
    </source>
</evidence>
<proteinExistence type="predicted"/>
<dbReference type="EMBL" id="CP026253">
    <property type="protein sequence ID" value="AWP09127.1"/>
    <property type="molecule type" value="Genomic_DNA"/>
</dbReference>
<feature type="non-terminal residue" evidence="2">
    <location>
        <position position="1"/>
    </location>
</feature>
<gene>
    <name evidence="2" type="ORF">SMAX5B_004789</name>
</gene>
<protein>
    <submittedName>
        <fullName evidence="2">Uncharacterized protein</fullName>
    </submittedName>
</protein>
<feature type="compositionally biased region" description="Polar residues" evidence="1">
    <location>
        <begin position="73"/>
        <end position="95"/>
    </location>
</feature>
<evidence type="ECO:0000313" key="3">
    <source>
        <dbReference type="Proteomes" id="UP000246464"/>
    </source>
</evidence>
<sequence>IAGRAEILTLYITKNTPKNLGILVEARCDTFFNRCLQKRDKGTPSCLIDRRLLFLRRPDNSPAVNDCAHSPGHRSSSQPKTTTFLHTRTLPQESQ</sequence>
<feature type="region of interest" description="Disordered" evidence="1">
    <location>
        <begin position="59"/>
        <end position="95"/>
    </location>
</feature>
<evidence type="ECO:0000313" key="2">
    <source>
        <dbReference type="EMBL" id="AWP09127.1"/>
    </source>
</evidence>
<accession>A0A2U9BXT6</accession>
<reference evidence="2 3" key="1">
    <citation type="submission" date="2017-12" db="EMBL/GenBank/DDBJ databases">
        <title>Integrating genomic resources of turbot (Scophthalmus maximus) in depth evaluation of genetic and physical mapping variation across individuals.</title>
        <authorList>
            <person name="Martinez P."/>
        </authorList>
    </citation>
    <scope>NUCLEOTIDE SEQUENCE [LARGE SCALE GENOMIC DNA]</scope>
</reference>
<organism evidence="2 3">
    <name type="scientific">Scophthalmus maximus</name>
    <name type="common">Turbot</name>
    <name type="synonym">Psetta maxima</name>
    <dbReference type="NCBI Taxonomy" id="52904"/>
    <lineage>
        <taxon>Eukaryota</taxon>
        <taxon>Metazoa</taxon>
        <taxon>Chordata</taxon>
        <taxon>Craniata</taxon>
        <taxon>Vertebrata</taxon>
        <taxon>Euteleostomi</taxon>
        <taxon>Actinopterygii</taxon>
        <taxon>Neopterygii</taxon>
        <taxon>Teleostei</taxon>
        <taxon>Neoteleostei</taxon>
        <taxon>Acanthomorphata</taxon>
        <taxon>Carangaria</taxon>
        <taxon>Pleuronectiformes</taxon>
        <taxon>Pleuronectoidei</taxon>
        <taxon>Scophthalmidae</taxon>
        <taxon>Scophthalmus</taxon>
    </lineage>
</organism>
<keyword evidence="3" id="KW-1185">Reference proteome</keyword>